<reference evidence="3" key="1">
    <citation type="submission" date="2018-02" db="EMBL/GenBank/DDBJ databases">
        <authorList>
            <person name="Cohen D.B."/>
            <person name="Kent A.D."/>
        </authorList>
    </citation>
    <scope>NUCLEOTIDE SEQUENCE</scope>
</reference>
<dbReference type="AlphaFoldDB" id="A0A2N9F0H8"/>
<evidence type="ECO:0000256" key="2">
    <source>
        <dbReference type="SAM" id="MobiDB-lite"/>
    </source>
</evidence>
<keyword evidence="1" id="KW-0175">Coiled coil</keyword>
<feature type="compositionally biased region" description="Acidic residues" evidence="2">
    <location>
        <begin position="213"/>
        <end position="234"/>
    </location>
</feature>
<gene>
    <name evidence="3" type="ORF">FSB_LOCUS12368</name>
</gene>
<evidence type="ECO:0000313" key="3">
    <source>
        <dbReference type="EMBL" id="SPC84486.1"/>
    </source>
</evidence>
<feature type="coiled-coil region" evidence="1">
    <location>
        <begin position="530"/>
        <end position="578"/>
    </location>
</feature>
<dbReference type="EMBL" id="OIVN01000713">
    <property type="protein sequence ID" value="SPC84486.1"/>
    <property type="molecule type" value="Genomic_DNA"/>
</dbReference>
<feature type="compositionally biased region" description="Acidic residues" evidence="2">
    <location>
        <begin position="642"/>
        <end position="661"/>
    </location>
</feature>
<evidence type="ECO:0000256" key="1">
    <source>
        <dbReference type="SAM" id="Coils"/>
    </source>
</evidence>
<name>A0A2N9F0H8_FAGSY</name>
<organism evidence="3">
    <name type="scientific">Fagus sylvatica</name>
    <name type="common">Beechnut</name>
    <dbReference type="NCBI Taxonomy" id="28930"/>
    <lineage>
        <taxon>Eukaryota</taxon>
        <taxon>Viridiplantae</taxon>
        <taxon>Streptophyta</taxon>
        <taxon>Embryophyta</taxon>
        <taxon>Tracheophyta</taxon>
        <taxon>Spermatophyta</taxon>
        <taxon>Magnoliopsida</taxon>
        <taxon>eudicotyledons</taxon>
        <taxon>Gunneridae</taxon>
        <taxon>Pentapetalae</taxon>
        <taxon>rosids</taxon>
        <taxon>fabids</taxon>
        <taxon>Fagales</taxon>
        <taxon>Fagaceae</taxon>
        <taxon>Fagus</taxon>
    </lineage>
</organism>
<sequence>MTVGHKPLIVNDTVLDNANVEYSAKVGHALTFAACLPGDLQACEAMSMANLVRHISRGLAMVRIHAVEFKAYNLTKRLKEKEAKHTKVVADVLQSHEELEQEHRSTINKMKDAEEKASAEAELRSKKETEVAELQDKVRLLESKCIQSIGKAREEGKQELRAKVANQLQGVFNRGLRDGWKSTLKKAGIPSSSDMFERSNTPLPYPKAGLKDLEDEEEDDEDEEEEARIEEAVPEQEARAEDSAYPAMDNPPTPTDGIAIDSPEFPENPSTSISNNQTVFYMAPTVPRAQETPIEPSILYMAQPASADPQVDHSDLIPTGEVSEMAPVDPYELMGKKAKGKKKVAQPGQPKKPRRRIPEVIAFEKSTQKAESSSSSREQLTQPPQVVELDESGVVAEQPHRVKRARTETEASDLPGPSSTGEVSWAPELRARGRLITTKDSLLGTTNVDVLARVAHGLGAAVCLPEDVRTWNVMPLGKAFRHIAHSLFTAAQGILTMESRVLDVENALKAKDSDHVKAMAEVEENATTDNGKLEQEHHNMINKMKDAEDKARTEVELRAKLEAKVSELREKVDLAREEGKQVGQQELMDQVKTDFQGVFNRGFRDGWKLALKKAKVPRSLRWFLRDETPLPYPEAGLRNSDAEDEDNEDDEDEEGETEEVGVEQGTGSTTTVPEDPSAPVPEDPSALVPEDPSAPSPIDPAPRPEN</sequence>
<feature type="compositionally biased region" description="Polar residues" evidence="2">
    <location>
        <begin position="190"/>
        <end position="202"/>
    </location>
</feature>
<proteinExistence type="predicted"/>
<feature type="region of interest" description="Disordered" evidence="2">
    <location>
        <begin position="188"/>
        <end position="273"/>
    </location>
</feature>
<feature type="compositionally biased region" description="Pro residues" evidence="2">
    <location>
        <begin position="692"/>
        <end position="706"/>
    </location>
</feature>
<feature type="coiled-coil region" evidence="1">
    <location>
        <begin position="96"/>
        <end position="144"/>
    </location>
</feature>
<feature type="region of interest" description="Disordered" evidence="2">
    <location>
        <begin position="629"/>
        <end position="706"/>
    </location>
</feature>
<feature type="compositionally biased region" description="Low complexity" evidence="2">
    <location>
        <begin position="662"/>
        <end position="672"/>
    </location>
</feature>
<feature type="region of interest" description="Disordered" evidence="2">
    <location>
        <begin position="337"/>
        <end position="423"/>
    </location>
</feature>
<accession>A0A2N9F0H8</accession>
<protein>
    <submittedName>
        <fullName evidence="3">Uncharacterized protein</fullName>
    </submittedName>
</protein>